<accession>A0ABS7BPN7</accession>
<evidence type="ECO:0000313" key="2">
    <source>
        <dbReference type="Proteomes" id="UP000759103"/>
    </source>
</evidence>
<proteinExistence type="predicted"/>
<dbReference type="NCBIfam" id="TIGR04474">
    <property type="entry name" value="tcm_partner"/>
    <property type="match status" value="1"/>
</dbReference>
<dbReference type="InterPro" id="IPR031009">
    <property type="entry name" value="Tcm_partner"/>
</dbReference>
<reference evidence="1 2" key="1">
    <citation type="submission" date="2021-07" db="EMBL/GenBank/DDBJ databases">
        <title>Sphingomonas sp.</title>
        <authorList>
            <person name="Feng G."/>
            <person name="Li J."/>
            <person name="Pan M."/>
        </authorList>
    </citation>
    <scope>NUCLEOTIDE SEQUENCE [LARGE SCALE GENOMIC DNA]</scope>
    <source>
        <strain evidence="1 2">RRHST34</strain>
    </source>
</reference>
<comment type="caution">
    <text evidence="1">The sequence shown here is derived from an EMBL/GenBank/DDBJ whole genome shotgun (WGS) entry which is preliminary data.</text>
</comment>
<dbReference type="Proteomes" id="UP000759103">
    <property type="component" value="Unassembled WGS sequence"/>
</dbReference>
<gene>
    <name evidence="1" type="primary">tcmP</name>
    <name evidence="1" type="ORF">KZ820_11870</name>
</gene>
<name>A0ABS7BPN7_9SPHN</name>
<protein>
    <submittedName>
        <fullName evidence="1">Three-Cys-motif partner protein TcmP</fullName>
    </submittedName>
</protein>
<dbReference type="RefSeq" id="WP_219748811.1">
    <property type="nucleotide sequence ID" value="NZ_JAHXZN010000003.1"/>
</dbReference>
<keyword evidence="2" id="KW-1185">Reference proteome</keyword>
<organism evidence="1 2">
    <name type="scientific">Sphingomonas citri</name>
    <dbReference type="NCBI Taxonomy" id="2862499"/>
    <lineage>
        <taxon>Bacteria</taxon>
        <taxon>Pseudomonadati</taxon>
        <taxon>Pseudomonadota</taxon>
        <taxon>Alphaproteobacteria</taxon>
        <taxon>Sphingomonadales</taxon>
        <taxon>Sphingomonadaceae</taxon>
        <taxon>Sphingomonas</taxon>
    </lineage>
</organism>
<dbReference type="EMBL" id="JAHXZN010000003">
    <property type="protein sequence ID" value="MBW6531432.1"/>
    <property type="molecule type" value="Genomic_DNA"/>
</dbReference>
<evidence type="ECO:0000313" key="1">
    <source>
        <dbReference type="EMBL" id="MBW6531432.1"/>
    </source>
</evidence>
<sequence length="314" mass="35980">MTFDDRVEHSFGGSWTEVKLNAVADYLQFFTTALRNVPKPEDPFETWYVDAFAGTGDRTVEIETGGLFEGSYGLVERGRLEGSARRALAVDPPFKHLVLIEKNARRFSALSRIRDEYPERDVRCLRGDANVELRRLFAEGPWIDRRRASLQRAVVFLDPYGMSVEWSTLRLLADTRRADVWYLFPLHAALRQLSHNHSALDRGKREALNEVFGTADWEDHFYRFKAQHGDLFSFAPDPSLNRLADAEKVEEFVAERLRSIFSFVSMPIPLLAKRKLRMFSLFLLSGNPSEKAISLIKKGVDAQVKKYGGGRFRT</sequence>